<protein>
    <submittedName>
        <fullName evidence="2">Uncharacterized protein</fullName>
    </submittedName>
</protein>
<evidence type="ECO:0000256" key="1">
    <source>
        <dbReference type="SAM" id="MobiDB-lite"/>
    </source>
</evidence>
<gene>
    <name evidence="2" type="ORF">TCE0_017f04068</name>
</gene>
<proteinExistence type="predicted"/>
<feature type="compositionally biased region" description="Polar residues" evidence="1">
    <location>
        <begin position="187"/>
        <end position="211"/>
    </location>
</feature>
<dbReference type="AlphaFoldDB" id="A0A6V8H2R5"/>
<accession>A0A6V8H2R5</accession>
<feature type="region of interest" description="Disordered" evidence="1">
    <location>
        <begin position="358"/>
        <end position="405"/>
    </location>
</feature>
<evidence type="ECO:0000313" key="2">
    <source>
        <dbReference type="EMBL" id="GAM35608.1"/>
    </source>
</evidence>
<feature type="region of interest" description="Disordered" evidence="1">
    <location>
        <begin position="173"/>
        <end position="219"/>
    </location>
</feature>
<feature type="compositionally biased region" description="Basic and acidic residues" evidence="1">
    <location>
        <begin position="1"/>
        <end position="11"/>
    </location>
</feature>
<reference evidence="3" key="1">
    <citation type="journal article" date="2015" name="Genome Announc.">
        <title>Draft genome sequence of Talaromyces cellulolyticus strain Y-94, a source of lignocellulosic biomass-degrading enzymes.</title>
        <authorList>
            <person name="Fujii T."/>
            <person name="Koike H."/>
            <person name="Sawayama S."/>
            <person name="Yano S."/>
            <person name="Inoue H."/>
        </authorList>
    </citation>
    <scope>NUCLEOTIDE SEQUENCE [LARGE SCALE GENOMIC DNA]</scope>
    <source>
        <strain evidence="3">Y-94</strain>
    </source>
</reference>
<feature type="region of interest" description="Disordered" evidence="1">
    <location>
        <begin position="1"/>
        <end position="24"/>
    </location>
</feature>
<feature type="compositionally biased region" description="Basic and acidic residues" evidence="1">
    <location>
        <begin position="380"/>
        <end position="391"/>
    </location>
</feature>
<dbReference type="Proteomes" id="UP000053095">
    <property type="component" value="Unassembled WGS sequence"/>
</dbReference>
<name>A0A6V8H2R5_TALPI</name>
<comment type="caution">
    <text evidence="2">The sequence shown here is derived from an EMBL/GenBank/DDBJ whole genome shotgun (WGS) entry which is preliminary data.</text>
</comment>
<dbReference type="EMBL" id="DF933813">
    <property type="protein sequence ID" value="GAM35608.1"/>
    <property type="molecule type" value="Genomic_DNA"/>
</dbReference>
<sequence>MGVDPDQERDPPASPTPLDFPQYVGLNDKDVKSATDFKAIYRNLLTLRKPQDITIDHVKALNLKIETDVEGLQIISDKDLQGLPPLVWDIMNDDDGNPSEGPKMGNGVPYPPLEKYEIVKKELLIDSDDAFREAARMPPKPGRDRVRLTQTRKFWSGLERMAQYWDTSQDEYYERPAAASKPEEKATANTTQEQQPPADTGVSSPMDTSESPTKETKTYERVYKGRRVGTGSEMPSDIREDTMRGLVEMVAWPFQCQASVPSTPPRLNVQGLLFPVRHTLISGRVPQDRQAARSGILEGPLLGIQCREETKFSAEGPGSWAKEYCDLFREVGAMLLLAQERAREGAVEVKPGEGKWWTTMPRFGGAEHEGVTGEAANSDNTKDKDEQKDDDNSQSVHKRSRYTNPLISSRRAMRARRLTPSEKWKIIGPGTSLWDKRMKYMQIGKPNDSLYDDVSLT</sequence>
<evidence type="ECO:0000313" key="3">
    <source>
        <dbReference type="Proteomes" id="UP000053095"/>
    </source>
</evidence>
<organism evidence="2 3">
    <name type="scientific">Talaromyces pinophilus</name>
    <name type="common">Penicillium pinophilum</name>
    <dbReference type="NCBI Taxonomy" id="128442"/>
    <lineage>
        <taxon>Eukaryota</taxon>
        <taxon>Fungi</taxon>
        <taxon>Dikarya</taxon>
        <taxon>Ascomycota</taxon>
        <taxon>Pezizomycotina</taxon>
        <taxon>Eurotiomycetes</taxon>
        <taxon>Eurotiomycetidae</taxon>
        <taxon>Eurotiales</taxon>
        <taxon>Trichocomaceae</taxon>
        <taxon>Talaromyces</taxon>
        <taxon>Talaromyces sect. Talaromyces</taxon>
    </lineage>
</organism>
<keyword evidence="3" id="KW-1185">Reference proteome</keyword>